<dbReference type="CDD" id="cd00082">
    <property type="entry name" value="HisKA"/>
    <property type="match status" value="1"/>
</dbReference>
<keyword evidence="8" id="KW-0175">Coiled coil</keyword>
<sequence>MNANVQGTILIVDDMPNNLGVLLDCLNESGFEVLVAEDGESAIEQVKYASPDLILLDVLMPGIDGFETCRRLKSERATKDIPVIFMTALSDGEDKVKGFSVGGVDYITKPIQQAEVLARVTTHLSIRNLHSKLQQQNERLQQEIVERIKVEKEIKQLNENLKRRTIQLEAVNKELEAFSYSVSHDLRAYVRRLMAFSQVLRNQYENKLDPPGKNYLQQVQAASGQMNQLIDGLLHLSYVTRSEICFETVNLSNIARQIATSLRQTNPERVVDFVIEEGIIVQGDRRLLKIMLENLLGNAWKYTGKNLVSWIEFGVANSNNQLHNTDNALYFIRDNGVGFDMVDAEKLFGTFVRLHSDKDYEGTGIGLATVQRIIQRHGGQIWAEAAVNQGATFYFTL</sequence>
<dbReference type="Pfam" id="PF00072">
    <property type="entry name" value="Response_reg"/>
    <property type="match status" value="1"/>
</dbReference>
<dbReference type="PANTHER" id="PTHR42878">
    <property type="entry name" value="TWO-COMPONENT HISTIDINE KINASE"/>
    <property type="match status" value="1"/>
</dbReference>
<feature type="coiled-coil region" evidence="8">
    <location>
        <begin position="123"/>
        <end position="174"/>
    </location>
</feature>
<evidence type="ECO:0000256" key="6">
    <source>
        <dbReference type="ARBA" id="ARBA00023012"/>
    </source>
</evidence>
<dbReference type="PRINTS" id="PR00344">
    <property type="entry name" value="BCTRLSENSOR"/>
</dbReference>
<evidence type="ECO:0000256" key="3">
    <source>
        <dbReference type="ARBA" id="ARBA00022553"/>
    </source>
</evidence>
<dbReference type="InterPro" id="IPR003594">
    <property type="entry name" value="HATPase_dom"/>
</dbReference>
<dbReference type="FunFam" id="3.30.565.10:FF:000006">
    <property type="entry name" value="Sensor histidine kinase WalK"/>
    <property type="match status" value="1"/>
</dbReference>
<dbReference type="InterPro" id="IPR036097">
    <property type="entry name" value="HisK_dim/P_sf"/>
</dbReference>
<reference evidence="11" key="1">
    <citation type="submission" date="2019-10" db="EMBL/GenBank/DDBJ databases">
        <title>Draft genome sequece of Microseira wollei NIES-4236.</title>
        <authorList>
            <person name="Yamaguchi H."/>
            <person name="Suzuki S."/>
            <person name="Kawachi M."/>
        </authorList>
    </citation>
    <scope>NUCLEOTIDE SEQUENCE</scope>
    <source>
        <strain evidence="11">NIES-4236</strain>
    </source>
</reference>
<evidence type="ECO:0000256" key="7">
    <source>
        <dbReference type="PROSITE-ProRule" id="PRU00169"/>
    </source>
</evidence>
<dbReference type="GO" id="GO:0000156">
    <property type="term" value="F:phosphorelay response regulator activity"/>
    <property type="evidence" value="ECO:0007669"/>
    <property type="project" value="TreeGrafter"/>
</dbReference>
<dbReference type="InterPro" id="IPR050351">
    <property type="entry name" value="BphY/WalK/GraS-like"/>
</dbReference>
<organism evidence="11 12">
    <name type="scientific">Microseira wollei NIES-4236</name>
    <dbReference type="NCBI Taxonomy" id="2530354"/>
    <lineage>
        <taxon>Bacteria</taxon>
        <taxon>Bacillati</taxon>
        <taxon>Cyanobacteriota</taxon>
        <taxon>Cyanophyceae</taxon>
        <taxon>Oscillatoriophycideae</taxon>
        <taxon>Aerosakkonematales</taxon>
        <taxon>Aerosakkonemataceae</taxon>
        <taxon>Microseira</taxon>
    </lineage>
</organism>
<evidence type="ECO:0000256" key="1">
    <source>
        <dbReference type="ARBA" id="ARBA00000085"/>
    </source>
</evidence>
<dbReference type="InterPro" id="IPR011006">
    <property type="entry name" value="CheY-like_superfamily"/>
</dbReference>
<dbReference type="SUPFAM" id="SSF47384">
    <property type="entry name" value="Homodimeric domain of signal transducing histidine kinase"/>
    <property type="match status" value="1"/>
</dbReference>
<dbReference type="PROSITE" id="PS50110">
    <property type="entry name" value="RESPONSE_REGULATORY"/>
    <property type="match status" value="1"/>
</dbReference>
<evidence type="ECO:0000256" key="2">
    <source>
        <dbReference type="ARBA" id="ARBA00012438"/>
    </source>
</evidence>
<keyword evidence="5 11" id="KW-0418">Kinase</keyword>
<dbReference type="GO" id="GO:0030295">
    <property type="term" value="F:protein kinase activator activity"/>
    <property type="evidence" value="ECO:0007669"/>
    <property type="project" value="TreeGrafter"/>
</dbReference>
<dbReference type="InterPro" id="IPR003661">
    <property type="entry name" value="HisK_dim/P_dom"/>
</dbReference>
<evidence type="ECO:0000256" key="4">
    <source>
        <dbReference type="ARBA" id="ARBA00022679"/>
    </source>
</evidence>
<dbReference type="Gene3D" id="6.10.250.690">
    <property type="match status" value="1"/>
</dbReference>
<protein>
    <recommendedName>
        <fullName evidence="2">histidine kinase</fullName>
        <ecNumber evidence="2">2.7.13.3</ecNumber>
    </recommendedName>
</protein>
<comment type="caution">
    <text evidence="11">The sequence shown here is derived from an EMBL/GenBank/DDBJ whole genome shotgun (WGS) entry which is preliminary data.</text>
</comment>
<dbReference type="Pfam" id="PF02518">
    <property type="entry name" value="HATPase_c"/>
    <property type="match status" value="1"/>
</dbReference>
<comment type="catalytic activity">
    <reaction evidence="1">
        <text>ATP + protein L-histidine = ADP + protein N-phospho-L-histidine.</text>
        <dbReference type="EC" id="2.7.13.3"/>
    </reaction>
</comment>
<dbReference type="EC" id="2.7.13.3" evidence="2"/>
<dbReference type="EMBL" id="BLAY01000115">
    <property type="protein sequence ID" value="GET41261.1"/>
    <property type="molecule type" value="Genomic_DNA"/>
</dbReference>
<dbReference type="SMART" id="SM00387">
    <property type="entry name" value="HATPase_c"/>
    <property type="match status" value="1"/>
</dbReference>
<feature type="domain" description="Histidine kinase" evidence="9">
    <location>
        <begin position="181"/>
        <end position="397"/>
    </location>
</feature>
<keyword evidence="3 7" id="KW-0597">Phosphoprotein</keyword>
<proteinExistence type="predicted"/>
<name>A0AAV3XKG2_9CYAN</name>
<dbReference type="InterPro" id="IPR036890">
    <property type="entry name" value="HATPase_C_sf"/>
</dbReference>
<dbReference type="InterPro" id="IPR005467">
    <property type="entry name" value="His_kinase_dom"/>
</dbReference>
<dbReference type="PANTHER" id="PTHR42878:SF15">
    <property type="entry name" value="BACTERIOPHYTOCHROME"/>
    <property type="match status" value="1"/>
</dbReference>
<dbReference type="SUPFAM" id="SSF55874">
    <property type="entry name" value="ATPase domain of HSP90 chaperone/DNA topoisomerase II/histidine kinase"/>
    <property type="match status" value="1"/>
</dbReference>
<dbReference type="InterPro" id="IPR004358">
    <property type="entry name" value="Sig_transdc_His_kin-like_C"/>
</dbReference>
<dbReference type="InterPro" id="IPR001789">
    <property type="entry name" value="Sig_transdc_resp-reg_receiver"/>
</dbReference>
<feature type="modified residue" description="4-aspartylphosphate" evidence="7">
    <location>
        <position position="57"/>
    </location>
</feature>
<dbReference type="SUPFAM" id="SSF52172">
    <property type="entry name" value="CheY-like"/>
    <property type="match status" value="1"/>
</dbReference>
<evidence type="ECO:0000256" key="5">
    <source>
        <dbReference type="ARBA" id="ARBA00022777"/>
    </source>
</evidence>
<feature type="domain" description="Response regulatory" evidence="10">
    <location>
        <begin position="8"/>
        <end position="124"/>
    </location>
</feature>
<dbReference type="GO" id="GO:0000155">
    <property type="term" value="F:phosphorelay sensor kinase activity"/>
    <property type="evidence" value="ECO:0007669"/>
    <property type="project" value="InterPro"/>
</dbReference>
<dbReference type="Proteomes" id="UP001050975">
    <property type="component" value="Unassembled WGS sequence"/>
</dbReference>
<keyword evidence="4" id="KW-0808">Transferase</keyword>
<accession>A0AAV3XKG2</accession>
<dbReference type="SMART" id="SM00448">
    <property type="entry name" value="REC"/>
    <property type="match status" value="1"/>
</dbReference>
<dbReference type="SMART" id="SM00388">
    <property type="entry name" value="HisKA"/>
    <property type="match status" value="1"/>
</dbReference>
<evidence type="ECO:0000313" key="12">
    <source>
        <dbReference type="Proteomes" id="UP001050975"/>
    </source>
</evidence>
<dbReference type="Gene3D" id="1.10.287.130">
    <property type="match status" value="1"/>
</dbReference>
<dbReference type="AlphaFoldDB" id="A0AAV3XKG2"/>
<dbReference type="Gene3D" id="3.40.50.2300">
    <property type="match status" value="1"/>
</dbReference>
<dbReference type="CDD" id="cd19920">
    <property type="entry name" value="REC_PA4781-like"/>
    <property type="match status" value="1"/>
</dbReference>
<evidence type="ECO:0000259" key="10">
    <source>
        <dbReference type="PROSITE" id="PS50110"/>
    </source>
</evidence>
<keyword evidence="12" id="KW-1185">Reference proteome</keyword>
<evidence type="ECO:0000313" key="11">
    <source>
        <dbReference type="EMBL" id="GET41261.1"/>
    </source>
</evidence>
<dbReference type="GO" id="GO:0007234">
    <property type="term" value="P:osmosensory signaling via phosphorelay pathway"/>
    <property type="evidence" value="ECO:0007669"/>
    <property type="project" value="TreeGrafter"/>
</dbReference>
<dbReference type="RefSeq" id="WP_226587479.1">
    <property type="nucleotide sequence ID" value="NZ_BLAY01000115.1"/>
</dbReference>
<dbReference type="Pfam" id="PF00512">
    <property type="entry name" value="HisKA"/>
    <property type="match status" value="1"/>
</dbReference>
<evidence type="ECO:0000259" key="9">
    <source>
        <dbReference type="PROSITE" id="PS50109"/>
    </source>
</evidence>
<dbReference type="Gene3D" id="3.30.565.10">
    <property type="entry name" value="Histidine kinase-like ATPase, C-terminal domain"/>
    <property type="match status" value="1"/>
</dbReference>
<evidence type="ECO:0000256" key="8">
    <source>
        <dbReference type="SAM" id="Coils"/>
    </source>
</evidence>
<gene>
    <name evidence="11" type="ORF">MiSe_60730</name>
</gene>
<keyword evidence="6" id="KW-0902">Two-component regulatory system</keyword>
<dbReference type="PROSITE" id="PS50109">
    <property type="entry name" value="HIS_KIN"/>
    <property type="match status" value="1"/>
</dbReference>